<feature type="region of interest" description="Disordered" evidence="2">
    <location>
        <begin position="260"/>
        <end position="297"/>
    </location>
</feature>
<dbReference type="OrthoDB" id="428895at2759"/>
<feature type="region of interest" description="Disordered" evidence="2">
    <location>
        <begin position="97"/>
        <end position="123"/>
    </location>
</feature>
<evidence type="ECO:0000313" key="4">
    <source>
        <dbReference type="Proteomes" id="UP000265515"/>
    </source>
</evidence>
<dbReference type="Proteomes" id="UP000265515">
    <property type="component" value="Unassembled WGS sequence"/>
</dbReference>
<evidence type="ECO:0008006" key="5">
    <source>
        <dbReference type="Google" id="ProtNLM"/>
    </source>
</evidence>
<feature type="compositionally biased region" description="Basic residues" evidence="2">
    <location>
        <begin position="102"/>
        <end position="112"/>
    </location>
</feature>
<reference evidence="3 4" key="1">
    <citation type="journal article" date="2018" name="Cell">
        <title>The Chara Genome: Secondary Complexity and Implications for Plant Terrestrialization.</title>
        <authorList>
            <person name="Nishiyama T."/>
            <person name="Sakayama H."/>
            <person name="Vries J.D."/>
            <person name="Buschmann H."/>
            <person name="Saint-Marcoux D."/>
            <person name="Ullrich K.K."/>
            <person name="Haas F.B."/>
            <person name="Vanderstraeten L."/>
            <person name="Becker D."/>
            <person name="Lang D."/>
            <person name="Vosolsobe S."/>
            <person name="Rombauts S."/>
            <person name="Wilhelmsson P.K.I."/>
            <person name="Janitza P."/>
            <person name="Kern R."/>
            <person name="Heyl A."/>
            <person name="Rumpler F."/>
            <person name="Villalobos L.I.A.C."/>
            <person name="Clay J.M."/>
            <person name="Skokan R."/>
            <person name="Toyoda A."/>
            <person name="Suzuki Y."/>
            <person name="Kagoshima H."/>
            <person name="Schijlen E."/>
            <person name="Tajeshwar N."/>
            <person name="Catarino B."/>
            <person name="Hetherington A.J."/>
            <person name="Saltykova A."/>
            <person name="Bonnot C."/>
            <person name="Breuninger H."/>
            <person name="Symeonidi A."/>
            <person name="Radhakrishnan G.V."/>
            <person name="Van Nieuwerburgh F."/>
            <person name="Deforce D."/>
            <person name="Chang C."/>
            <person name="Karol K.G."/>
            <person name="Hedrich R."/>
            <person name="Ulvskov P."/>
            <person name="Glockner G."/>
            <person name="Delwiche C.F."/>
            <person name="Petrasek J."/>
            <person name="Van de Peer Y."/>
            <person name="Friml J."/>
            <person name="Beilby M."/>
            <person name="Dolan L."/>
            <person name="Kohara Y."/>
            <person name="Sugano S."/>
            <person name="Fujiyama A."/>
            <person name="Delaux P.-M."/>
            <person name="Quint M."/>
            <person name="TheiBen G."/>
            <person name="Hagemann M."/>
            <person name="Harholt J."/>
            <person name="Dunand C."/>
            <person name="Zachgo S."/>
            <person name="Langdale J."/>
            <person name="Maumus F."/>
            <person name="Straeten D.V.D."/>
            <person name="Gould S.B."/>
            <person name="Rensing S.A."/>
        </authorList>
    </citation>
    <scope>NUCLEOTIDE SEQUENCE [LARGE SCALE GENOMIC DNA]</scope>
    <source>
        <strain evidence="3 4">S276</strain>
    </source>
</reference>
<sequence>MDEVGVRTSVTEDSALIEAHSKTEEEVGASTTSVKRYSIAELKAIGDDCERSCSSAFNHIRSTAEETFQEIKAMVFRRGFQQQSELVGVAEGMACSAGGRQNQHRRGRHRGSRSLPARDGHVVGDNECRTQAALSMGVGFDYADADQCDAIDGGEPASSLAARCSEDRTPSAKDASASVPGPSPHGVAVHDDGDGVVNNATGHGPAREVSMAKKRRQSVPTAADDVIDSMDRDGSDRRQLSFGIDVPGEQASNVRVHDVKDEGCDVGGTSNRERDDGRHGYDEYDDDNEEEEGEKMGSLQARAFAVHGEPNFEAGPPLDGAEYLRRVRWEASRCPGVKTVRVDPKKLKASQTAYMPKIPDVPVCPQHLCPSKEWQSAFLADFSSLRQSLQNLERPQPGRPGLRLPKAKDEAGWKAFCLGRCQSAANAATSELTMTRGTSSGDESAGTGATGTSSIGEVAGQETSSMGESAGAGTSLRGESVRQRTDSGVCYDGQQMPAECAGQDRSSSSIKEEVSDGADATSTATSSATTDRICSGGRKEGDDNNSAQSALQPTLDVMVKLDDVTTASLLCRQIDWLENAANISEHRFAWLFALLAQVGKPLDADTTAAIRSLLRCCCRLRSTKQSVDDPEMPRLNILIAIAGKYFGQAEGGL</sequence>
<feature type="compositionally biased region" description="Basic and acidic residues" evidence="2">
    <location>
        <begin position="271"/>
        <end position="282"/>
    </location>
</feature>
<dbReference type="Pfam" id="PF04938">
    <property type="entry name" value="SIP1"/>
    <property type="match status" value="1"/>
</dbReference>
<feature type="compositionally biased region" description="Acidic residues" evidence="2">
    <location>
        <begin position="283"/>
        <end position="293"/>
    </location>
</feature>
<dbReference type="PANTHER" id="PTHR12794:SF0">
    <property type="entry name" value="GEM-ASSOCIATED PROTEIN 2"/>
    <property type="match status" value="1"/>
</dbReference>
<keyword evidence="4" id="KW-1185">Reference proteome</keyword>
<feature type="compositionally biased region" description="Low complexity" evidence="2">
    <location>
        <begin position="517"/>
        <end position="531"/>
    </location>
</feature>
<dbReference type="Gene3D" id="1.20.58.1070">
    <property type="match status" value="1"/>
</dbReference>
<accession>A0A388K4D7</accession>
<dbReference type="GO" id="GO:0000387">
    <property type="term" value="P:spliceosomal snRNP assembly"/>
    <property type="evidence" value="ECO:0007669"/>
    <property type="project" value="InterPro"/>
</dbReference>
<gene>
    <name evidence="3" type="ORF">CBR_g48670</name>
</gene>
<protein>
    <recommendedName>
        <fullName evidence="5">Gem-associated protein 2</fullName>
    </recommendedName>
</protein>
<evidence type="ECO:0000256" key="2">
    <source>
        <dbReference type="SAM" id="MobiDB-lite"/>
    </source>
</evidence>
<feature type="compositionally biased region" description="Low complexity" evidence="2">
    <location>
        <begin position="437"/>
        <end position="454"/>
    </location>
</feature>
<dbReference type="Gramene" id="GBG64922">
    <property type="protein sequence ID" value="GBG64922"/>
    <property type="gene ID" value="CBR_g48670"/>
</dbReference>
<dbReference type="EMBL" id="BFEA01000056">
    <property type="protein sequence ID" value="GBG64922.1"/>
    <property type="molecule type" value="Genomic_DNA"/>
</dbReference>
<dbReference type="InterPro" id="IPR035426">
    <property type="entry name" value="Gemin2/Brr1"/>
</dbReference>
<evidence type="ECO:0000256" key="1">
    <source>
        <dbReference type="ARBA" id="ARBA00025758"/>
    </source>
</evidence>
<comment type="similarity">
    <text evidence="1">Belongs to the gemin-2 family.</text>
</comment>
<comment type="caution">
    <text evidence="3">The sequence shown here is derived from an EMBL/GenBank/DDBJ whole genome shotgun (WGS) entry which is preliminary data.</text>
</comment>
<organism evidence="3 4">
    <name type="scientific">Chara braunii</name>
    <name type="common">Braun's stonewort</name>
    <dbReference type="NCBI Taxonomy" id="69332"/>
    <lineage>
        <taxon>Eukaryota</taxon>
        <taxon>Viridiplantae</taxon>
        <taxon>Streptophyta</taxon>
        <taxon>Charophyceae</taxon>
        <taxon>Charales</taxon>
        <taxon>Characeae</taxon>
        <taxon>Chara</taxon>
    </lineage>
</organism>
<feature type="region of interest" description="Disordered" evidence="2">
    <location>
        <begin position="432"/>
        <end position="548"/>
    </location>
</feature>
<dbReference type="AlphaFoldDB" id="A0A388K4D7"/>
<dbReference type="GO" id="GO:0032797">
    <property type="term" value="C:SMN complex"/>
    <property type="evidence" value="ECO:0007669"/>
    <property type="project" value="TreeGrafter"/>
</dbReference>
<dbReference type="GO" id="GO:0005634">
    <property type="term" value="C:nucleus"/>
    <property type="evidence" value="ECO:0007669"/>
    <property type="project" value="TreeGrafter"/>
</dbReference>
<feature type="region of interest" description="Disordered" evidence="2">
    <location>
        <begin position="195"/>
        <end position="237"/>
    </location>
</feature>
<feature type="region of interest" description="Disordered" evidence="2">
    <location>
        <begin position="159"/>
        <end position="183"/>
    </location>
</feature>
<dbReference type="PANTHER" id="PTHR12794">
    <property type="entry name" value="GEMIN2"/>
    <property type="match status" value="1"/>
</dbReference>
<evidence type="ECO:0000313" key="3">
    <source>
        <dbReference type="EMBL" id="GBG64922.1"/>
    </source>
</evidence>
<dbReference type="STRING" id="69332.A0A388K4D7"/>
<name>A0A388K4D7_CHABU</name>
<proteinExistence type="inferred from homology"/>